<dbReference type="Pfam" id="PF22767">
    <property type="entry name" value="ThcOx"/>
    <property type="match status" value="1"/>
</dbReference>
<evidence type="ECO:0000313" key="4">
    <source>
        <dbReference type="Proteomes" id="UP000050867"/>
    </source>
</evidence>
<organism evidence="3 4">
    <name type="scientific">Wenjunlia vitaminophila</name>
    <name type="common">Streptomyces vitaminophilus</name>
    <dbReference type="NCBI Taxonomy" id="76728"/>
    <lineage>
        <taxon>Bacteria</taxon>
        <taxon>Bacillati</taxon>
        <taxon>Actinomycetota</taxon>
        <taxon>Actinomycetes</taxon>
        <taxon>Kitasatosporales</taxon>
        <taxon>Streptomycetaceae</taxon>
        <taxon>Wenjunlia</taxon>
    </lineage>
</organism>
<keyword evidence="4" id="KW-1185">Reference proteome</keyword>
<dbReference type="eggNOG" id="COG0778">
    <property type="taxonomic scope" value="Bacteria"/>
</dbReference>
<sequence length="570" mass="61694">MSVWNDTPCRRWRCGPGGIDEGAPVATESCITGDPRVRQVELWSLREDVDLELDADQALMRTPWGVVRLKNLGTMAREALRRMTFGPVSLNNAVASRLKDAEGPGGSAGEIRGELAQLHTLLNQLQYLVVRSLAVESTDPPLISVVPMTRQAVFTLPDDISMPARLSRFASMRTEDGSLILESAMSLHRVVLHSPEAAYLVSSLARPCTAQDLARAQGLPEEAVLQIVRYLVAAGMVVLAQSGDPPGTGDGGAGPSFAEDRDPALITWSGRDLLFHTRSRRGRHDEPYGATYPFLGMVSPEPLLKTVPEGPRVELYRPPLEQLLVDDMSLTAALEQRRSVRCYADAPVTTDQLGELLYRSARVRAVFSTSEKDSGRPIATSRPYPSGGAAYSLEIYVTLGRGDGTTDRGIYYYDPHGHALVLVSRNENDVRELLYAAQTGAGLLAPPPVLLTMTSRFSRMSWKYRGMWYAAILKEVGVLQQTLYLVSTAMGLAPCALGGGDSDAAARAFGLDWRTESSVGEFILGPCSQEEGDARAGAAPTHLGMRDLVAQPVNDADWAVRCRGGSTPGS</sequence>
<feature type="domain" description="Nitroreductase" evidence="1">
    <location>
        <begin position="335"/>
        <end position="514"/>
    </location>
</feature>
<dbReference type="Pfam" id="PF00881">
    <property type="entry name" value="Nitroreductase"/>
    <property type="match status" value="1"/>
</dbReference>
<dbReference type="Proteomes" id="UP000050867">
    <property type="component" value="Unassembled WGS sequence"/>
</dbReference>
<feature type="domain" description="Cyanobactin oxidase ThcOx second" evidence="2">
    <location>
        <begin position="165"/>
        <end position="285"/>
    </location>
</feature>
<name>A0A0T6LNV8_WENVI</name>
<dbReference type="InterPro" id="IPR052544">
    <property type="entry name" value="Bacteriocin_Proc_Enz"/>
</dbReference>
<dbReference type="GO" id="GO:0016491">
    <property type="term" value="F:oxidoreductase activity"/>
    <property type="evidence" value="ECO:0007669"/>
    <property type="project" value="InterPro"/>
</dbReference>
<dbReference type="InterPro" id="IPR000415">
    <property type="entry name" value="Nitroreductase-like"/>
</dbReference>
<protein>
    <submittedName>
        <fullName evidence="3">Uncharacterized protein</fullName>
    </submittedName>
</protein>
<dbReference type="PANTHER" id="PTHR43745">
    <property type="entry name" value="NITROREDUCTASE MJ1384-RELATED"/>
    <property type="match status" value="1"/>
</dbReference>
<evidence type="ECO:0000259" key="2">
    <source>
        <dbReference type="Pfam" id="PF22767"/>
    </source>
</evidence>
<dbReference type="NCBIfam" id="TIGR03605">
    <property type="entry name" value="antibiot_sagB"/>
    <property type="match status" value="1"/>
</dbReference>
<comment type="caution">
    <text evidence="3">The sequence shown here is derived from an EMBL/GenBank/DDBJ whole genome shotgun (WGS) entry which is preliminary data.</text>
</comment>
<evidence type="ECO:0000259" key="1">
    <source>
        <dbReference type="Pfam" id="PF00881"/>
    </source>
</evidence>
<dbReference type="SUPFAM" id="SSF55469">
    <property type="entry name" value="FMN-dependent nitroreductase-like"/>
    <property type="match status" value="1"/>
</dbReference>
<dbReference type="CDD" id="cd02142">
    <property type="entry name" value="McbC_SagB-like_oxidoreductase"/>
    <property type="match status" value="1"/>
</dbReference>
<proteinExistence type="predicted"/>
<dbReference type="STRING" id="76728.AQ490_05220"/>
<gene>
    <name evidence="3" type="ORF">AQ490_05220</name>
</gene>
<dbReference type="InterPro" id="IPR054488">
    <property type="entry name" value="ThcOx_dom2"/>
</dbReference>
<dbReference type="InterPro" id="IPR029479">
    <property type="entry name" value="Nitroreductase"/>
</dbReference>
<dbReference type="AlphaFoldDB" id="A0A0T6LNV8"/>
<evidence type="ECO:0000313" key="3">
    <source>
        <dbReference type="EMBL" id="KRV47776.1"/>
    </source>
</evidence>
<accession>A0A0T6LNV8</accession>
<reference evidence="3 4" key="1">
    <citation type="submission" date="2015-10" db="EMBL/GenBank/DDBJ databases">
        <title>Draft genome sequence of pyrrolomycin-producing Streptomyces vitaminophilus.</title>
        <authorList>
            <person name="Graham D.E."/>
            <person name="Mahan K.M."/>
            <person name="Klingeman D.M."/>
            <person name="Hettich R.L."/>
            <person name="Parry R.J."/>
        </authorList>
    </citation>
    <scope>NUCLEOTIDE SEQUENCE [LARGE SCALE GENOMIC DNA]</scope>
    <source>
        <strain evidence="3 4">ATCC 31673</strain>
    </source>
</reference>
<dbReference type="Gene3D" id="3.40.109.10">
    <property type="entry name" value="NADH Oxidase"/>
    <property type="match status" value="1"/>
</dbReference>
<dbReference type="PANTHER" id="PTHR43745:SF2">
    <property type="entry name" value="NITROREDUCTASE MJ1384-RELATED"/>
    <property type="match status" value="1"/>
</dbReference>
<dbReference type="EMBL" id="LLZU01000035">
    <property type="protein sequence ID" value="KRV47776.1"/>
    <property type="molecule type" value="Genomic_DNA"/>
</dbReference>
<dbReference type="InterPro" id="IPR020051">
    <property type="entry name" value="SagB-type_dehydrogenase"/>
</dbReference>